<feature type="transmembrane region" description="Helical" evidence="4">
    <location>
        <begin position="111"/>
        <end position="130"/>
    </location>
</feature>
<comment type="caution">
    <text evidence="6">The sequence shown here is derived from an EMBL/GenBank/DDBJ whole genome shotgun (WGS) entry which is preliminary data.</text>
</comment>
<keyword evidence="3 4" id="KW-0472">Membrane</keyword>
<feature type="transmembrane region" description="Helical" evidence="4">
    <location>
        <begin position="326"/>
        <end position="347"/>
    </location>
</feature>
<dbReference type="InterPro" id="IPR020846">
    <property type="entry name" value="MFS_dom"/>
</dbReference>
<evidence type="ECO:0000256" key="4">
    <source>
        <dbReference type="SAM" id="Phobius"/>
    </source>
</evidence>
<reference evidence="6 7" key="1">
    <citation type="submission" date="2017-08" db="EMBL/GenBank/DDBJ databases">
        <title>Infants hospitalized years apart are colonized by the same room-sourced microbial strains.</title>
        <authorList>
            <person name="Brooks B."/>
            <person name="Olm M.R."/>
            <person name="Firek B.A."/>
            <person name="Baker R."/>
            <person name="Thomas B.C."/>
            <person name="Morowitz M.J."/>
            <person name="Banfield J.F."/>
        </authorList>
    </citation>
    <scope>NUCLEOTIDE SEQUENCE [LARGE SCALE GENOMIC DNA]</scope>
    <source>
        <strain evidence="6">S2_005_001_R2_27</strain>
    </source>
</reference>
<dbReference type="Pfam" id="PF07690">
    <property type="entry name" value="MFS_1"/>
    <property type="match status" value="1"/>
</dbReference>
<name>A0A2W5QUR7_ANCNO</name>
<keyword evidence="1 4" id="KW-0812">Transmembrane</keyword>
<proteinExistence type="predicted"/>
<dbReference type="InterPro" id="IPR011701">
    <property type="entry name" value="MFS"/>
</dbReference>
<feature type="transmembrane region" description="Helical" evidence="4">
    <location>
        <begin position="240"/>
        <end position="264"/>
    </location>
</feature>
<feature type="transmembrane region" description="Helical" evidence="4">
    <location>
        <begin position="136"/>
        <end position="158"/>
    </location>
</feature>
<organism evidence="6 7">
    <name type="scientific">Ancylobacter novellus</name>
    <name type="common">Thiobacillus novellus</name>
    <dbReference type="NCBI Taxonomy" id="921"/>
    <lineage>
        <taxon>Bacteria</taxon>
        <taxon>Pseudomonadati</taxon>
        <taxon>Pseudomonadota</taxon>
        <taxon>Alphaproteobacteria</taxon>
        <taxon>Hyphomicrobiales</taxon>
        <taxon>Xanthobacteraceae</taxon>
        <taxon>Ancylobacter</taxon>
    </lineage>
</organism>
<evidence type="ECO:0000256" key="2">
    <source>
        <dbReference type="ARBA" id="ARBA00022989"/>
    </source>
</evidence>
<dbReference type="Gene3D" id="1.20.1250.20">
    <property type="entry name" value="MFS general substrate transporter like domains"/>
    <property type="match status" value="1"/>
</dbReference>
<feature type="transmembrane region" description="Helical" evidence="4">
    <location>
        <begin position="83"/>
        <end position="104"/>
    </location>
</feature>
<dbReference type="GO" id="GO:0022857">
    <property type="term" value="F:transmembrane transporter activity"/>
    <property type="evidence" value="ECO:0007669"/>
    <property type="project" value="InterPro"/>
</dbReference>
<dbReference type="EMBL" id="QFQD01000055">
    <property type="protein sequence ID" value="PZQ80948.1"/>
    <property type="molecule type" value="Genomic_DNA"/>
</dbReference>
<feature type="transmembrane region" description="Helical" evidence="4">
    <location>
        <begin position="46"/>
        <end position="71"/>
    </location>
</feature>
<evidence type="ECO:0000259" key="5">
    <source>
        <dbReference type="PROSITE" id="PS50850"/>
    </source>
</evidence>
<feature type="transmembrane region" description="Helical" evidence="4">
    <location>
        <begin position="301"/>
        <end position="320"/>
    </location>
</feature>
<feature type="transmembrane region" description="Helical" evidence="4">
    <location>
        <begin position="359"/>
        <end position="381"/>
    </location>
</feature>
<feature type="transmembrane region" description="Helical" evidence="4">
    <location>
        <begin position="170"/>
        <end position="190"/>
    </location>
</feature>
<keyword evidence="2 4" id="KW-1133">Transmembrane helix</keyword>
<evidence type="ECO:0000313" key="7">
    <source>
        <dbReference type="Proteomes" id="UP000248887"/>
    </source>
</evidence>
<sequence>MKSGRAAIIHRRVDTLASSMGTSIAMDPLHSVTPAQTEPRPGGLRVALLLALLAMAGPLYIDIMPSIIAALRSEYGLTATQAGFVAASNGYGSTLGALLALFLVPRLPWRPLAIGLLLGLIAADVATTLVESYEGLVTLRAAHGVTGGTLVGLCYALIARSADPRQGFGILFLFHFGFGGLGVLASTFLAPYMTHGVVFLVLAAFGVLALLVVPVLPAFEPPPRGEANAGPAARLPARSLLRIGGLFLFQAANLGLGAFLIGIGGDFGHAASFAGSAVGFGLWAGVPGALAMLFLSRSFGWRPMAAVVLAAGLSKALVGLGHDPALFAAAIAAVFFTMAMALPYAFALCAEGDASGRSAVLAGFASKLGLSTGPAVGGLVYSFGAGALIAASIATVVVAAVLFALSLRPQKSGPSA</sequence>
<feature type="domain" description="Major facilitator superfamily (MFS) profile" evidence="5">
    <location>
        <begin position="46"/>
        <end position="412"/>
    </location>
</feature>
<feature type="transmembrane region" description="Helical" evidence="4">
    <location>
        <begin position="270"/>
        <end position="294"/>
    </location>
</feature>
<gene>
    <name evidence="6" type="ORF">DI549_15810</name>
</gene>
<evidence type="ECO:0000256" key="1">
    <source>
        <dbReference type="ARBA" id="ARBA00022692"/>
    </source>
</evidence>
<feature type="transmembrane region" description="Helical" evidence="4">
    <location>
        <begin position="387"/>
        <end position="407"/>
    </location>
</feature>
<protein>
    <recommendedName>
        <fullName evidence="5">Major facilitator superfamily (MFS) profile domain-containing protein</fullName>
    </recommendedName>
</protein>
<evidence type="ECO:0000256" key="3">
    <source>
        <dbReference type="ARBA" id="ARBA00023136"/>
    </source>
</evidence>
<dbReference type="PROSITE" id="PS50850">
    <property type="entry name" value="MFS"/>
    <property type="match status" value="1"/>
</dbReference>
<accession>A0A2W5QUR7</accession>
<evidence type="ECO:0000313" key="6">
    <source>
        <dbReference type="EMBL" id="PZQ80948.1"/>
    </source>
</evidence>
<dbReference type="SUPFAM" id="SSF103473">
    <property type="entry name" value="MFS general substrate transporter"/>
    <property type="match status" value="1"/>
</dbReference>
<dbReference type="Proteomes" id="UP000248887">
    <property type="component" value="Unassembled WGS sequence"/>
</dbReference>
<dbReference type="InterPro" id="IPR036259">
    <property type="entry name" value="MFS_trans_sf"/>
</dbReference>
<dbReference type="AlphaFoldDB" id="A0A2W5QUR7"/>
<feature type="transmembrane region" description="Helical" evidence="4">
    <location>
        <begin position="196"/>
        <end position="219"/>
    </location>
</feature>